<protein>
    <submittedName>
        <fullName evidence="2">Pirin-like protein</fullName>
    </submittedName>
</protein>
<evidence type="ECO:0000313" key="3">
    <source>
        <dbReference type="Proteomes" id="UP000018890"/>
    </source>
</evidence>
<evidence type="ECO:0000259" key="1">
    <source>
        <dbReference type="Pfam" id="PF05726"/>
    </source>
</evidence>
<feature type="domain" description="Pirin C-terminal" evidence="1">
    <location>
        <begin position="2"/>
        <end position="73"/>
    </location>
</feature>
<dbReference type="InterPro" id="IPR008778">
    <property type="entry name" value="Pirin_C_dom"/>
</dbReference>
<dbReference type="Gene3D" id="2.60.120.10">
    <property type="entry name" value="Jelly Rolls"/>
    <property type="match status" value="2"/>
</dbReference>
<name>W4Q5X3_9BACI</name>
<dbReference type="AlphaFoldDB" id="W4Q5X3"/>
<dbReference type="EMBL" id="BAUT01000031">
    <property type="protein sequence ID" value="GAE26774.1"/>
    <property type="molecule type" value="Genomic_DNA"/>
</dbReference>
<dbReference type="Pfam" id="PF05726">
    <property type="entry name" value="Pirin_C"/>
    <property type="match status" value="1"/>
</dbReference>
<dbReference type="InterPro" id="IPR014710">
    <property type="entry name" value="RmlC-like_jellyroll"/>
</dbReference>
<evidence type="ECO:0000313" key="2">
    <source>
        <dbReference type="EMBL" id="GAE26774.1"/>
    </source>
</evidence>
<gene>
    <name evidence="2" type="ORF">JCM9140_2870</name>
</gene>
<sequence>MLSGDLEFGNEEESVRLTKHGVATLTYNENGDATKNSELKIKSQSRRSKVLIYSGTPIKEQIVPYGPFVMNTMG</sequence>
<reference evidence="2" key="1">
    <citation type="journal article" date="2014" name="Genome Announc.">
        <title>Draft Genome Sequences of Three Alkaliphilic Bacillus Strains, Bacillus wakoensis JCM 9140T, Bacillus akibai JCM 9157T, and Bacillus hemicellulosilyticus JCM 9152T.</title>
        <authorList>
            <person name="Yuki M."/>
            <person name="Oshima K."/>
            <person name="Suda W."/>
            <person name="Oshida Y."/>
            <person name="Kitamura K."/>
            <person name="Iida T."/>
            <person name="Hattori M."/>
            <person name="Ohkuma M."/>
        </authorList>
    </citation>
    <scope>NUCLEOTIDE SEQUENCE [LARGE SCALE GENOMIC DNA]</scope>
    <source>
        <strain evidence="2">JCM 9140</strain>
    </source>
</reference>
<dbReference type="Proteomes" id="UP000018890">
    <property type="component" value="Unassembled WGS sequence"/>
</dbReference>
<accession>W4Q5X3</accession>
<proteinExistence type="predicted"/>
<keyword evidence="3" id="KW-1185">Reference proteome</keyword>
<comment type="caution">
    <text evidence="2">The sequence shown here is derived from an EMBL/GenBank/DDBJ whole genome shotgun (WGS) entry which is preliminary data.</text>
</comment>
<organism evidence="2 3">
    <name type="scientific">Halalkalibacter wakoensis JCM 9140</name>
    <dbReference type="NCBI Taxonomy" id="1236970"/>
    <lineage>
        <taxon>Bacteria</taxon>
        <taxon>Bacillati</taxon>
        <taxon>Bacillota</taxon>
        <taxon>Bacilli</taxon>
        <taxon>Bacillales</taxon>
        <taxon>Bacillaceae</taxon>
        <taxon>Halalkalibacter</taxon>
    </lineage>
</organism>
<dbReference type="STRING" id="1236970.JCM9140_2870"/>